<dbReference type="eggNOG" id="COG5608">
    <property type="taxonomic scope" value="Bacteria"/>
</dbReference>
<protein>
    <submittedName>
        <fullName evidence="3">Hypothetical membrane protein</fullName>
    </submittedName>
</protein>
<proteinExistence type="predicted"/>
<gene>
    <name evidence="3" type="ORF">SYN_02506</name>
</gene>
<reference evidence="3 4" key="1">
    <citation type="journal article" date="2007" name="Proc. Natl. Acad. Sci. U.S.A.">
        <title>The genome of Syntrophus aciditrophicus: life at the thermodynamic limit of microbial growth.</title>
        <authorList>
            <person name="McInerney M.J."/>
            <person name="Rohlin L."/>
            <person name="Mouttaki H."/>
            <person name="Kim U."/>
            <person name="Krupp R.S."/>
            <person name="Rios-Hernandez L."/>
            <person name="Sieber J."/>
            <person name="Struchtemeyer C.G."/>
            <person name="Bhattacharyya A."/>
            <person name="Campbell J.W."/>
            <person name="Gunsalus R.P."/>
        </authorList>
    </citation>
    <scope>NUCLEOTIDE SEQUENCE [LARGE SCALE GENOMIC DNA]</scope>
    <source>
        <strain evidence="3 4">SB</strain>
    </source>
</reference>
<feature type="domain" description="Water stress and hypersensitive response" evidence="2">
    <location>
        <begin position="52"/>
        <end position="169"/>
    </location>
</feature>
<dbReference type="Gene3D" id="2.60.40.1820">
    <property type="match status" value="1"/>
</dbReference>
<dbReference type="SMART" id="SM00769">
    <property type="entry name" value="WHy"/>
    <property type="match status" value="1"/>
</dbReference>
<dbReference type="InterPro" id="IPR013990">
    <property type="entry name" value="WHy-dom"/>
</dbReference>
<dbReference type="EMBL" id="CP000252">
    <property type="protein sequence ID" value="ABC78299.1"/>
    <property type="molecule type" value="Genomic_DNA"/>
</dbReference>
<organism evidence="3 4">
    <name type="scientific">Syntrophus aciditrophicus (strain SB)</name>
    <dbReference type="NCBI Taxonomy" id="56780"/>
    <lineage>
        <taxon>Bacteria</taxon>
        <taxon>Pseudomonadati</taxon>
        <taxon>Thermodesulfobacteriota</taxon>
        <taxon>Syntrophia</taxon>
        <taxon>Syntrophales</taxon>
        <taxon>Syntrophaceae</taxon>
        <taxon>Syntrophus</taxon>
    </lineage>
</organism>
<dbReference type="Proteomes" id="UP000001933">
    <property type="component" value="Chromosome"/>
</dbReference>
<accession>Q2LW37</accession>
<keyword evidence="1" id="KW-0812">Transmembrane</keyword>
<evidence type="ECO:0000256" key="1">
    <source>
        <dbReference type="SAM" id="Phobius"/>
    </source>
</evidence>
<dbReference type="Pfam" id="PF03168">
    <property type="entry name" value="LEA_2"/>
    <property type="match status" value="1"/>
</dbReference>
<evidence type="ECO:0000313" key="3">
    <source>
        <dbReference type="EMBL" id="ABC78299.1"/>
    </source>
</evidence>
<dbReference type="AlphaFoldDB" id="Q2LW37"/>
<evidence type="ECO:0000259" key="2">
    <source>
        <dbReference type="SMART" id="SM00769"/>
    </source>
</evidence>
<evidence type="ECO:0000313" key="4">
    <source>
        <dbReference type="Proteomes" id="UP000001933"/>
    </source>
</evidence>
<name>Q2LW37_SYNAS</name>
<feature type="transmembrane region" description="Helical" evidence="1">
    <location>
        <begin position="22"/>
        <end position="46"/>
    </location>
</feature>
<dbReference type="KEGG" id="sat:SYN_02506"/>
<dbReference type="InParanoid" id="Q2LW37"/>
<sequence>MPTYLSSDCVGRKGAETMRRKFVSVCFLWVVFFAVFVSGCASLMWMGEKPRVDIVNIIPTEMRLMEQTFMMELRIQNPTETDLVINGLFFDLEINGQPFARGVSNQSFKVERLSTKIVKMEAYTGLTSILRQLSELRKGNYDTGFRYRLKGGLYSGSPSIRIPFDETGEFK</sequence>
<dbReference type="GO" id="GO:0009269">
    <property type="term" value="P:response to desiccation"/>
    <property type="evidence" value="ECO:0007669"/>
    <property type="project" value="InterPro"/>
</dbReference>
<dbReference type="STRING" id="56780.SYN_02506"/>
<keyword evidence="1" id="KW-1133">Transmembrane helix</keyword>
<dbReference type="HOGENOM" id="CLU_120005_0_0_7"/>
<dbReference type="SUPFAM" id="SSF117070">
    <property type="entry name" value="LEA14-like"/>
    <property type="match status" value="1"/>
</dbReference>
<dbReference type="InterPro" id="IPR004864">
    <property type="entry name" value="LEA_2"/>
</dbReference>
<keyword evidence="4" id="KW-1185">Reference proteome</keyword>
<keyword evidence="1" id="KW-0472">Membrane</keyword>